<evidence type="ECO:0000313" key="4">
    <source>
        <dbReference type="EMBL" id="KAK4876013.1"/>
    </source>
</evidence>
<dbReference type="GO" id="GO:0000289">
    <property type="term" value="P:nuclear-transcribed mRNA poly(A) tail shortening"/>
    <property type="evidence" value="ECO:0007669"/>
    <property type="project" value="TreeGrafter"/>
</dbReference>
<evidence type="ECO:0000256" key="2">
    <source>
        <dbReference type="SAM" id="MobiDB-lite"/>
    </source>
</evidence>
<evidence type="ECO:0000313" key="5">
    <source>
        <dbReference type="Proteomes" id="UP001353858"/>
    </source>
</evidence>
<dbReference type="InterPro" id="IPR036397">
    <property type="entry name" value="RNaseH_sf"/>
</dbReference>
<reference evidence="5" key="1">
    <citation type="submission" date="2023-01" db="EMBL/GenBank/DDBJ databases">
        <title>Key to firefly adult light organ development and bioluminescence: homeobox transcription factors regulate luciferase expression and transportation to peroxisome.</title>
        <authorList>
            <person name="Fu X."/>
        </authorList>
    </citation>
    <scope>NUCLEOTIDE SEQUENCE [LARGE SCALE GENOMIC DNA]</scope>
</reference>
<proteinExistence type="inferred from homology"/>
<organism evidence="4 5">
    <name type="scientific">Aquatica leii</name>
    <dbReference type="NCBI Taxonomy" id="1421715"/>
    <lineage>
        <taxon>Eukaryota</taxon>
        <taxon>Metazoa</taxon>
        <taxon>Ecdysozoa</taxon>
        <taxon>Arthropoda</taxon>
        <taxon>Hexapoda</taxon>
        <taxon>Insecta</taxon>
        <taxon>Pterygota</taxon>
        <taxon>Neoptera</taxon>
        <taxon>Endopterygota</taxon>
        <taxon>Coleoptera</taxon>
        <taxon>Polyphaga</taxon>
        <taxon>Elateriformia</taxon>
        <taxon>Elateroidea</taxon>
        <taxon>Lampyridae</taxon>
        <taxon>Luciolinae</taxon>
        <taxon>Aquatica</taxon>
    </lineage>
</organism>
<dbReference type="PANTHER" id="PTHR15092">
    <property type="entry name" value="POLY A -SPECIFIC RIBONUCLEASE/TARGET OF EGR1, MEMBER 1"/>
    <property type="match status" value="1"/>
</dbReference>
<comment type="caution">
    <text evidence="4">The sequence shown here is derived from an EMBL/GenBank/DDBJ whole genome shotgun (WGS) entry which is preliminary data.</text>
</comment>
<dbReference type="GO" id="GO:0000175">
    <property type="term" value="F:3'-5'-RNA exonuclease activity"/>
    <property type="evidence" value="ECO:0007669"/>
    <property type="project" value="TreeGrafter"/>
</dbReference>
<comment type="similarity">
    <text evidence="1">Belongs to the CAF1 family.</text>
</comment>
<evidence type="ECO:0000256" key="1">
    <source>
        <dbReference type="ARBA" id="ARBA00008372"/>
    </source>
</evidence>
<dbReference type="InterPro" id="IPR012337">
    <property type="entry name" value="RNaseH-like_sf"/>
</dbReference>
<dbReference type="PANTHER" id="PTHR15092:SF44">
    <property type="entry name" value="POLY(A)-SPECIFIC RIBONUCLEASE PARN"/>
    <property type="match status" value="1"/>
</dbReference>
<dbReference type="GO" id="GO:0003723">
    <property type="term" value="F:RNA binding"/>
    <property type="evidence" value="ECO:0007669"/>
    <property type="project" value="TreeGrafter"/>
</dbReference>
<keyword evidence="3" id="KW-0472">Membrane</keyword>
<evidence type="ECO:0000256" key="3">
    <source>
        <dbReference type="SAM" id="Phobius"/>
    </source>
</evidence>
<dbReference type="GO" id="GO:1990431">
    <property type="term" value="P:priRNA 3'-end processing"/>
    <property type="evidence" value="ECO:0007669"/>
    <property type="project" value="TreeGrafter"/>
</dbReference>
<feature type="transmembrane region" description="Helical" evidence="3">
    <location>
        <begin position="866"/>
        <end position="885"/>
    </location>
</feature>
<dbReference type="Gene3D" id="3.30.420.10">
    <property type="entry name" value="Ribonuclease H-like superfamily/Ribonuclease H"/>
    <property type="match status" value="2"/>
</dbReference>
<dbReference type="GO" id="GO:1990432">
    <property type="term" value="P:siRNA 3'-end processing"/>
    <property type="evidence" value="ECO:0007669"/>
    <property type="project" value="TreeGrafter"/>
</dbReference>
<feature type="region of interest" description="Disordered" evidence="2">
    <location>
        <begin position="201"/>
        <end position="230"/>
    </location>
</feature>
<keyword evidence="3" id="KW-1133">Transmembrane helix</keyword>
<dbReference type="Pfam" id="PF04857">
    <property type="entry name" value="CAF1"/>
    <property type="match status" value="1"/>
</dbReference>
<name>A0AAN7SMG1_9COLE</name>
<dbReference type="EMBL" id="JARPUR010000005">
    <property type="protein sequence ID" value="KAK4876013.1"/>
    <property type="molecule type" value="Genomic_DNA"/>
</dbReference>
<dbReference type="Proteomes" id="UP001353858">
    <property type="component" value="Unassembled WGS sequence"/>
</dbReference>
<accession>A0AAN7SMG1</accession>
<gene>
    <name evidence="4" type="ORF">RN001_012435</name>
</gene>
<dbReference type="InterPro" id="IPR051181">
    <property type="entry name" value="CAF1_poly(A)_ribonucleases"/>
</dbReference>
<protein>
    <submittedName>
        <fullName evidence="4">Uncharacterized protein</fullName>
    </submittedName>
</protein>
<dbReference type="GO" id="GO:0005634">
    <property type="term" value="C:nucleus"/>
    <property type="evidence" value="ECO:0007669"/>
    <property type="project" value="TreeGrafter"/>
</dbReference>
<dbReference type="InterPro" id="IPR006941">
    <property type="entry name" value="RNase_CAF1"/>
</dbReference>
<dbReference type="AlphaFoldDB" id="A0AAN7SMG1"/>
<keyword evidence="3" id="KW-0812">Transmembrane</keyword>
<keyword evidence="5" id="KW-1185">Reference proteome</keyword>
<sequence>MKNPSKGDTISHSEYLEERIDPAVLQMFNDTYLTDYYWQEEQRFLKLYNLWQRIKDEAALESRSTMLPPDKEKDKNIEDDLAVLEPCSRISLPKEERVENTEEEFATLDTLRNMDVAEDVNNTEDVFVFDFPEFINTDETAVNNNNKKRINVLQEIVIQSAPEITNNDIRTLKKRSTTKKKTGKLKITKENTTNEKITETKTVEKDNTEEKPAAEETNKNTTEESTFKDNKTEKKTFAEENLVEKEATVENTAEEISAAKNTTGEKTIKGKITIEMPPEEQTSKDPSIDLNLKKSQPLRVRSFVVLRYDKKFYPAKIVNEDKANHEYYYCAMRKSGKKLEMAQSTRPSLVKARLFFFNMCEVTIKNFNKILPELKNNLKNAKFIAVDTEFSCLTASHDLQNSIFDSPQKRYAKLRKHVEQVIPVQIGLTAFTFDPDKNAYKGHVYTFYVFPKPFAFLDRKFLFQATSLLFLNAYKFDFNKFVSEGLSYLNEAQEQEVRNYLEKSLTGNSSSSIELDNITQSYIKSIYNWIGKAKLDETLLLSNEDIIKNNLDFTYFLHKQLRNHFKDLWSYNDENGFKVKKVSSEEYAALRKGSALEEELVSDLVGFTKVFRYIQSLQIPIIGHNLLLDLMLITHNFDNPLPNSYVSFKKTVHDRFPDIFDTKHISFEITKLISDDKGYSNKSLEELYIYFKDGIGRHVALNSPLIEPQNDNIGHFHCAGWDSFCTGYVFIRMAHIYASSKTQVKKKVFMSKELFQAVLGFKNKVNVIRGGVSYIRLDGDDPVSKRPPWLIVDGVKKERLDINEVSALLGTYGFVEVKPYSYKGNRAIVAVDNFGSAKRILKNFQSHSDFKIQQYNFLKHSPVANAFLWSGIIVSGTFLAWYGYLKMR</sequence>
<dbReference type="SUPFAM" id="SSF53098">
    <property type="entry name" value="Ribonuclease H-like"/>
    <property type="match status" value="1"/>
</dbReference>